<comment type="function">
    <text evidence="1">Component of the FACT complex, a general chromatin factor that acts to reorganize nucleosomes. The FACT complex is involved in multiple processes that require DNA as a template such as mRNA elongation, DNA replication and DNA repair. During transcription elongation the FACT complex acts as a histone chaperone that both destabilizes and restores nucleosomal structure. It facilitates the passage of RNA polymerase II and transcription by promoting the dissociation of one histone H2A-H2B dimer from the nucleosome, then subsequently promotes the reestablishment of the nucleosome following the passage of RNA polymerase II.</text>
</comment>
<comment type="subcellular location">
    <subcellularLocation>
        <location evidence="1">Nucleus</location>
    </subcellularLocation>
    <subcellularLocation>
        <location evidence="1">Chromosome</location>
    </subcellularLocation>
</comment>
<keyword evidence="1" id="KW-0805">Transcription regulation</keyword>
<dbReference type="GO" id="GO:0006368">
    <property type="term" value="P:transcription elongation by RNA polymerase II"/>
    <property type="evidence" value="ECO:0007669"/>
    <property type="project" value="TreeGrafter"/>
</dbReference>
<keyword evidence="1" id="KW-0804">Transcription</keyword>
<dbReference type="FunFam" id="2.30.29.150:FF:000004">
    <property type="entry name" value="FACT complex subunit SPT16"/>
    <property type="match status" value="1"/>
</dbReference>
<dbReference type="GO" id="GO:0031491">
    <property type="term" value="F:nucleosome binding"/>
    <property type="evidence" value="ECO:0007669"/>
    <property type="project" value="TreeGrafter"/>
</dbReference>
<keyword evidence="4" id="KW-1185">Reference proteome</keyword>
<dbReference type="Gene3D" id="2.30.29.150">
    <property type="match status" value="1"/>
</dbReference>
<dbReference type="InterPro" id="IPR040258">
    <property type="entry name" value="Spt16"/>
</dbReference>
<comment type="subunit">
    <text evidence="1">Component of the FACT complex.</text>
</comment>
<keyword evidence="1" id="KW-0158">Chromosome</keyword>
<dbReference type="PANTHER" id="PTHR13980">
    <property type="entry name" value="CDC68 RELATED"/>
    <property type="match status" value="1"/>
</dbReference>
<evidence type="ECO:0000259" key="2">
    <source>
        <dbReference type="SMART" id="SM01286"/>
    </source>
</evidence>
<dbReference type="InterPro" id="IPR056595">
    <property type="entry name" value="Fact-SPT16_PH"/>
</dbReference>
<reference evidence="3 4" key="1">
    <citation type="submission" date="2023-12" db="EMBL/GenBank/DDBJ databases">
        <title>A high-quality genome assembly for Dillenia turbinata (Dilleniales).</title>
        <authorList>
            <person name="Chanderbali A."/>
        </authorList>
    </citation>
    <scope>NUCLEOTIDE SEQUENCE [LARGE SCALE GENOMIC DNA]</scope>
    <source>
        <strain evidence="3">LSX21</strain>
        <tissue evidence="3">Leaf</tissue>
    </source>
</reference>
<dbReference type="InterPro" id="IPR013953">
    <property type="entry name" value="FACT_SPT16_M"/>
</dbReference>
<accession>A0AAN8YVZ3</accession>
<dbReference type="Pfam" id="PF08644">
    <property type="entry name" value="SPT16"/>
    <property type="match status" value="1"/>
</dbReference>
<organism evidence="3 4">
    <name type="scientific">Dillenia turbinata</name>
    <dbReference type="NCBI Taxonomy" id="194707"/>
    <lineage>
        <taxon>Eukaryota</taxon>
        <taxon>Viridiplantae</taxon>
        <taxon>Streptophyta</taxon>
        <taxon>Embryophyta</taxon>
        <taxon>Tracheophyta</taxon>
        <taxon>Spermatophyta</taxon>
        <taxon>Magnoliopsida</taxon>
        <taxon>eudicotyledons</taxon>
        <taxon>Gunneridae</taxon>
        <taxon>Pentapetalae</taxon>
        <taxon>Dilleniales</taxon>
        <taxon>Dilleniaceae</taxon>
        <taxon>Dillenia</taxon>
    </lineage>
</organism>
<comment type="caution">
    <text evidence="3">The sequence shown here is derived from an EMBL/GenBank/DDBJ whole genome shotgun (WGS) entry which is preliminary data.</text>
</comment>
<dbReference type="Gene3D" id="2.30.29.210">
    <property type="entry name" value="FACT complex subunit Spt16p/Cdc68p"/>
    <property type="match status" value="1"/>
</dbReference>
<dbReference type="SMART" id="SM01286">
    <property type="entry name" value="SPT16"/>
    <property type="match status" value="1"/>
</dbReference>
<dbReference type="Proteomes" id="UP001370490">
    <property type="component" value="Unassembled WGS sequence"/>
</dbReference>
<dbReference type="GO" id="GO:0006281">
    <property type="term" value="P:DNA repair"/>
    <property type="evidence" value="ECO:0007669"/>
    <property type="project" value="UniProtKB-UniRule"/>
</dbReference>
<keyword evidence="1" id="KW-0227">DNA damage</keyword>
<dbReference type="AlphaFoldDB" id="A0AAN8YVZ3"/>
<name>A0AAN8YVZ3_9MAGN</name>
<keyword evidence="1" id="KW-0235">DNA replication</keyword>
<sequence>MKKLQGGLQVVALAWGKTRGLGIQLNVNDLPPPRDLMIQTYQKNEAVLLPIYAWFLSIVSSQQDTNGTCYIRIIFNVPGAPFSPHDTNSMEFPGYIYFKEVSFHSKDPRHISEVRATLFTQEKLQLAVAKFKPTRLSNLWIHPSFCGCGRTLIGTLEARTNGFRYSTARPDERVDIMYGNIKHAFFQPTENEMITLLHFHLHGNKQNKDVQFYVEVMDVVRTLGGGRRSAYDLDETEE</sequence>
<evidence type="ECO:0000313" key="3">
    <source>
        <dbReference type="EMBL" id="KAK6911688.1"/>
    </source>
</evidence>
<proteinExistence type="inferred from homology"/>
<comment type="similarity">
    <text evidence="1">Belongs to the peptidase M24 family. SPT16 subfamily.</text>
</comment>
<evidence type="ECO:0000313" key="4">
    <source>
        <dbReference type="Proteomes" id="UP001370490"/>
    </source>
</evidence>
<keyword evidence="1" id="KW-0234">DNA repair</keyword>
<dbReference type="Pfam" id="PF24824">
    <property type="entry name" value="PH_SPT16"/>
    <property type="match status" value="1"/>
</dbReference>
<dbReference type="GO" id="GO:0035101">
    <property type="term" value="C:FACT complex"/>
    <property type="evidence" value="ECO:0007669"/>
    <property type="project" value="UniProtKB-UniRule"/>
</dbReference>
<dbReference type="EMBL" id="JBAMMX010000028">
    <property type="protein sequence ID" value="KAK6911688.1"/>
    <property type="molecule type" value="Genomic_DNA"/>
</dbReference>
<feature type="domain" description="FACT complex subunit SPT16 middle" evidence="2">
    <location>
        <begin position="38"/>
        <end position="165"/>
    </location>
</feature>
<dbReference type="PANTHER" id="PTHR13980:SF15">
    <property type="entry name" value="FACT COMPLEX SUBUNIT SPT16"/>
    <property type="match status" value="1"/>
</dbReference>
<keyword evidence="1" id="KW-0539">Nucleus</keyword>
<protein>
    <recommendedName>
        <fullName evidence="1">FACT complex subunit</fullName>
    </recommendedName>
</protein>
<dbReference type="GO" id="GO:0006260">
    <property type="term" value="P:DNA replication"/>
    <property type="evidence" value="ECO:0007669"/>
    <property type="project" value="UniProtKB-KW"/>
</dbReference>
<evidence type="ECO:0000256" key="1">
    <source>
        <dbReference type="RuleBase" id="RU367052"/>
    </source>
</evidence>
<gene>
    <name evidence="3" type="ORF">RJ641_023781</name>
</gene>